<dbReference type="Pfam" id="PF02811">
    <property type="entry name" value="PHP"/>
    <property type="match status" value="1"/>
</dbReference>
<dbReference type="CDD" id="cd07437">
    <property type="entry name" value="PHP_HisPPase_Ycdx_like"/>
    <property type="match status" value="1"/>
</dbReference>
<evidence type="ECO:0000313" key="3">
    <source>
        <dbReference type="Proteomes" id="UP000182135"/>
    </source>
</evidence>
<dbReference type="RefSeq" id="WP_027637510.1">
    <property type="nucleotide sequence ID" value="NZ_BAAACD010000045.1"/>
</dbReference>
<dbReference type="PANTHER" id="PTHR36928">
    <property type="entry name" value="PHOSPHATASE YCDX-RELATED"/>
    <property type="match status" value="1"/>
</dbReference>
<keyword evidence="3" id="KW-1185">Reference proteome</keyword>
<dbReference type="NCBIfam" id="NF006702">
    <property type="entry name" value="PRK09248.1"/>
    <property type="match status" value="1"/>
</dbReference>
<dbReference type="Gene3D" id="3.20.20.140">
    <property type="entry name" value="Metal-dependent hydrolases"/>
    <property type="match status" value="1"/>
</dbReference>
<dbReference type="OrthoDB" id="9808747at2"/>
<organism evidence="2 3">
    <name type="scientific">Clostridium cadaveris</name>
    <dbReference type="NCBI Taxonomy" id="1529"/>
    <lineage>
        <taxon>Bacteria</taxon>
        <taxon>Bacillati</taxon>
        <taxon>Bacillota</taxon>
        <taxon>Clostridia</taxon>
        <taxon>Eubacteriales</taxon>
        <taxon>Clostridiaceae</taxon>
        <taxon>Clostridium</taxon>
    </lineage>
</organism>
<dbReference type="PANTHER" id="PTHR36928:SF1">
    <property type="entry name" value="PHOSPHATASE YCDX-RELATED"/>
    <property type="match status" value="1"/>
</dbReference>
<feature type="domain" description="Polymerase/histidinol phosphatase N-terminal" evidence="1">
    <location>
        <begin position="5"/>
        <end position="79"/>
    </location>
</feature>
<evidence type="ECO:0000313" key="2">
    <source>
        <dbReference type="EMBL" id="SFF60996.1"/>
    </source>
</evidence>
<dbReference type="EMBL" id="FOOE01000004">
    <property type="protein sequence ID" value="SFF60996.1"/>
    <property type="molecule type" value="Genomic_DNA"/>
</dbReference>
<dbReference type="AlphaFoldDB" id="A0A1I2K7Y2"/>
<keyword evidence="2" id="KW-0378">Hydrolase</keyword>
<dbReference type="GO" id="GO:0042578">
    <property type="term" value="F:phosphoric ester hydrolase activity"/>
    <property type="evidence" value="ECO:0007669"/>
    <property type="project" value="TreeGrafter"/>
</dbReference>
<proteinExistence type="predicted"/>
<dbReference type="eggNOG" id="COG1387">
    <property type="taxonomic scope" value="Bacteria"/>
</dbReference>
<dbReference type="SUPFAM" id="SSF89550">
    <property type="entry name" value="PHP domain-like"/>
    <property type="match status" value="1"/>
</dbReference>
<dbReference type="InterPro" id="IPR003141">
    <property type="entry name" value="Pol/His_phosphatase_N"/>
</dbReference>
<reference evidence="2 3" key="1">
    <citation type="submission" date="2016-10" db="EMBL/GenBank/DDBJ databases">
        <authorList>
            <person name="de Groot N.N."/>
        </authorList>
    </citation>
    <scope>NUCLEOTIDE SEQUENCE [LARGE SCALE GENOMIC DNA]</scope>
    <source>
        <strain evidence="2 3">NLAE-zl-G419</strain>
    </source>
</reference>
<evidence type="ECO:0000259" key="1">
    <source>
        <dbReference type="SMART" id="SM00481"/>
    </source>
</evidence>
<dbReference type="GO" id="GO:0005829">
    <property type="term" value="C:cytosol"/>
    <property type="evidence" value="ECO:0007669"/>
    <property type="project" value="TreeGrafter"/>
</dbReference>
<sequence length="242" mass="27210">MKYVVDTHTHTYASGHAYSTLMENIKWASENGIEVLATTDHGPTMPGGPSRLYFGNLKSVPRILEGVIHLRGCEANIIDVDGTLDIPEKTLQRLDIILASLHDVCIETREKDLNTKALINVMDNPLVDIICHTGNPIFPIDYEAVIKKAKETGKIIELNNGSFKARPGSSENCREIAKLCKKYEVPMMVNSDAHFFTAIGKFTFADELIRELEIPEKLIMNTDKNKILRYLKEKGRLNDIEL</sequence>
<name>A0A1I2K7Y2_9CLOT</name>
<dbReference type="InterPro" id="IPR050243">
    <property type="entry name" value="PHP_phosphatase"/>
</dbReference>
<dbReference type="SMART" id="SM00481">
    <property type="entry name" value="POLIIIAc"/>
    <property type="match status" value="1"/>
</dbReference>
<gene>
    <name evidence="2" type="ORF">SAMN04487885_10458</name>
</gene>
<dbReference type="Proteomes" id="UP000182135">
    <property type="component" value="Unassembled WGS sequence"/>
</dbReference>
<dbReference type="InterPro" id="IPR016195">
    <property type="entry name" value="Pol/histidinol_Pase-like"/>
</dbReference>
<accession>A0A1I2K7Y2</accession>
<protein>
    <submittedName>
        <fullName evidence="2">Putative hydrolase</fullName>
    </submittedName>
</protein>
<dbReference type="GO" id="GO:0008270">
    <property type="term" value="F:zinc ion binding"/>
    <property type="evidence" value="ECO:0007669"/>
    <property type="project" value="TreeGrafter"/>
</dbReference>
<dbReference type="Pfam" id="PF13263">
    <property type="entry name" value="PHP_C"/>
    <property type="match status" value="1"/>
</dbReference>
<dbReference type="InterPro" id="IPR004013">
    <property type="entry name" value="PHP_dom"/>
</dbReference>
<dbReference type="STRING" id="1529.SAMN04487885_10458"/>